<evidence type="ECO:0000313" key="3">
    <source>
        <dbReference type="EMBL" id="MEA5445360.1"/>
    </source>
</evidence>
<reference evidence="3 4" key="1">
    <citation type="submission" date="2023-12" db="EMBL/GenBank/DDBJ databases">
        <title>Whole-genome sequencing of halo(alkali)philic microorganisms from hypersaline lakes.</title>
        <authorList>
            <person name="Sorokin D.Y."/>
            <person name="Merkel A.Y."/>
            <person name="Messina E."/>
            <person name="Yakimov M."/>
        </authorList>
    </citation>
    <scope>NUCLEOTIDE SEQUENCE [LARGE SCALE GENOMIC DNA]</scope>
    <source>
        <strain evidence="3 4">AB-CW1</strain>
    </source>
</reference>
<dbReference type="PANTHER" id="PTHR11614">
    <property type="entry name" value="PHOSPHOLIPASE-RELATED"/>
    <property type="match status" value="1"/>
</dbReference>
<feature type="signal peptide" evidence="1">
    <location>
        <begin position="1"/>
        <end position="29"/>
    </location>
</feature>
<sequence length="346" mass="38753">MNMSKRCHAMPFWLVLLLPLWLLSGCARAQVQMPGPGEVEPELGEDHFIAADAYAMPLTRWLPEGEIKQVVLALHGFNDFRQSHLPLARKLSARGSAIYAYDQRGFGATAQRGIWPGQERLVEDARTALALLSQRYPDKPLYLLGESMGAAVSILTTTETEAALSADALTLDGMILMAPAVWAREEQPWYQRLGLWLGIRVAPGMKVDSDWVAVEPTDDPDWAEYWDEHPLVLQRSRIDALEGISLLMSDALAASEKLNINSLVLYGGKDEVVPKEAICALVKRLPEPDDVPWRMAYYPEGWHFLARDSRADETLEDITAWLEDHDGALPSERMIAPADWRQAHCE</sequence>
<proteinExistence type="predicted"/>
<feature type="domain" description="Serine aminopeptidase S33" evidence="2">
    <location>
        <begin position="66"/>
        <end position="308"/>
    </location>
</feature>
<evidence type="ECO:0000259" key="2">
    <source>
        <dbReference type="Pfam" id="PF12146"/>
    </source>
</evidence>
<dbReference type="Gene3D" id="3.40.50.1820">
    <property type="entry name" value="alpha/beta hydrolase"/>
    <property type="match status" value="1"/>
</dbReference>
<evidence type="ECO:0000313" key="4">
    <source>
        <dbReference type="Proteomes" id="UP001302316"/>
    </source>
</evidence>
<feature type="chain" id="PRO_5042982975" evidence="1">
    <location>
        <begin position="30"/>
        <end position="346"/>
    </location>
</feature>
<dbReference type="InterPro" id="IPR022742">
    <property type="entry name" value="Hydrolase_4"/>
</dbReference>
<dbReference type="PROSITE" id="PS51257">
    <property type="entry name" value="PROKAR_LIPOPROTEIN"/>
    <property type="match status" value="1"/>
</dbReference>
<dbReference type="InterPro" id="IPR000073">
    <property type="entry name" value="AB_hydrolase_1"/>
</dbReference>
<dbReference type="InterPro" id="IPR029058">
    <property type="entry name" value="AB_hydrolase_fold"/>
</dbReference>
<dbReference type="GO" id="GO:0016787">
    <property type="term" value="F:hydrolase activity"/>
    <property type="evidence" value="ECO:0007669"/>
    <property type="project" value="UniProtKB-KW"/>
</dbReference>
<comment type="caution">
    <text evidence="3">The sequence shown here is derived from an EMBL/GenBank/DDBJ whole genome shotgun (WGS) entry which is preliminary data.</text>
</comment>
<keyword evidence="1" id="KW-0732">Signal</keyword>
<dbReference type="InterPro" id="IPR051044">
    <property type="entry name" value="MAG_DAG_Lipase"/>
</dbReference>
<dbReference type="Pfam" id="PF12146">
    <property type="entry name" value="Hydrolase_4"/>
    <property type="match status" value="1"/>
</dbReference>
<dbReference type="PRINTS" id="PR00111">
    <property type="entry name" value="ABHYDROLASE"/>
</dbReference>
<dbReference type="AlphaFoldDB" id="A0AAP6JE76"/>
<keyword evidence="3" id="KW-0378">Hydrolase</keyword>
<name>A0AAP6JE76_9GAMM</name>
<dbReference type="SUPFAM" id="SSF53474">
    <property type="entry name" value="alpha/beta-Hydrolases"/>
    <property type="match status" value="1"/>
</dbReference>
<accession>A0AAP6JE76</accession>
<keyword evidence="4" id="KW-1185">Reference proteome</keyword>
<dbReference type="EMBL" id="JAYGII010000009">
    <property type="protein sequence ID" value="MEA5445360.1"/>
    <property type="molecule type" value="Genomic_DNA"/>
</dbReference>
<dbReference type="Proteomes" id="UP001302316">
    <property type="component" value="Unassembled WGS sequence"/>
</dbReference>
<gene>
    <name evidence="3" type="ORF">VCB98_05970</name>
</gene>
<dbReference type="RefSeq" id="WP_346050990.1">
    <property type="nucleotide sequence ID" value="NZ_JAYGII010000009.1"/>
</dbReference>
<evidence type="ECO:0000256" key="1">
    <source>
        <dbReference type="SAM" id="SignalP"/>
    </source>
</evidence>
<protein>
    <submittedName>
        <fullName evidence="3">Alpha/beta fold hydrolase</fullName>
    </submittedName>
</protein>
<organism evidence="3 4">
    <name type="scientific">Natronospira elongata</name>
    <dbReference type="NCBI Taxonomy" id="3110268"/>
    <lineage>
        <taxon>Bacteria</taxon>
        <taxon>Pseudomonadati</taxon>
        <taxon>Pseudomonadota</taxon>
        <taxon>Gammaproteobacteria</taxon>
        <taxon>Natronospirales</taxon>
        <taxon>Natronospiraceae</taxon>
        <taxon>Natronospira</taxon>
    </lineage>
</organism>